<reference evidence="1" key="1">
    <citation type="submission" date="2023-01" db="EMBL/GenBank/DDBJ databases">
        <title>Exophiala dermititidis isolated from Cystic Fibrosis Patient.</title>
        <authorList>
            <person name="Kurbessoian T."/>
            <person name="Crocker A."/>
            <person name="Murante D."/>
            <person name="Hogan D.A."/>
            <person name="Stajich J.E."/>
        </authorList>
    </citation>
    <scope>NUCLEOTIDE SEQUENCE</scope>
    <source>
        <strain evidence="1">Ex8</strain>
    </source>
</reference>
<organism evidence="1 2">
    <name type="scientific">Exophiala dermatitidis</name>
    <name type="common">Black yeast-like fungus</name>
    <name type="synonym">Wangiella dermatitidis</name>
    <dbReference type="NCBI Taxonomy" id="5970"/>
    <lineage>
        <taxon>Eukaryota</taxon>
        <taxon>Fungi</taxon>
        <taxon>Dikarya</taxon>
        <taxon>Ascomycota</taxon>
        <taxon>Pezizomycotina</taxon>
        <taxon>Eurotiomycetes</taxon>
        <taxon>Chaetothyriomycetidae</taxon>
        <taxon>Chaetothyriales</taxon>
        <taxon>Herpotrichiellaceae</taxon>
        <taxon>Exophiala</taxon>
    </lineage>
</organism>
<dbReference type="Proteomes" id="UP001161757">
    <property type="component" value="Unassembled WGS sequence"/>
</dbReference>
<evidence type="ECO:0000313" key="1">
    <source>
        <dbReference type="EMBL" id="KAJ8989663.1"/>
    </source>
</evidence>
<evidence type="ECO:0000313" key="2">
    <source>
        <dbReference type="Proteomes" id="UP001161757"/>
    </source>
</evidence>
<name>A0AAN6EQW4_EXODE</name>
<accession>A0AAN6EQW4</accession>
<proteinExistence type="predicted"/>
<dbReference type="EMBL" id="JAJGCB010000013">
    <property type="protein sequence ID" value="KAJ8989663.1"/>
    <property type="molecule type" value="Genomic_DNA"/>
</dbReference>
<comment type="caution">
    <text evidence="1">The sequence shown here is derived from an EMBL/GenBank/DDBJ whole genome shotgun (WGS) entry which is preliminary data.</text>
</comment>
<protein>
    <submittedName>
        <fullName evidence="1">Uncharacterized protein</fullName>
    </submittedName>
</protein>
<dbReference type="AlphaFoldDB" id="A0AAN6EQW4"/>
<gene>
    <name evidence="1" type="ORF">HRR80_006383</name>
</gene>
<sequence length="102" mass="11250">MGMTGSTKTDMGVDRPGGARYYSLGQLLGFECLPSRVVSKQCLVGKQIHYCKKSELWAKHTDPSWALGLSPDEPVSSSRVEKEQALQKAKGRIVEVFGKIHK</sequence>